<gene>
    <name evidence="15" type="primary">fumA_1</name>
    <name evidence="15" type="ORF">SB6408_03382</name>
</gene>
<dbReference type="InterPro" id="IPR004647">
    <property type="entry name" value="Fe-S_hydro-lyase_TtdB-typ_cat"/>
</dbReference>
<dbReference type="InterPro" id="IPR036660">
    <property type="entry name" value="Fe-S_hydroAse_TtdB_cat_sf"/>
</dbReference>
<feature type="domain" description="Fe-S hydro-lyase tartrate dehydratase alpha-type catalytic" evidence="13">
    <location>
        <begin position="64"/>
        <end position="339"/>
    </location>
</feature>
<name>A0A564I1C2_9ENTR</name>
<dbReference type="NCBIfam" id="NF011921">
    <property type="entry name" value="PRK15392.1"/>
    <property type="match status" value="1"/>
</dbReference>
<evidence type="ECO:0000256" key="12">
    <source>
        <dbReference type="PIRNR" id="PIRNR001394"/>
    </source>
</evidence>
<proteinExistence type="inferred from homology"/>
<evidence type="ECO:0000256" key="9">
    <source>
        <dbReference type="ARBA" id="ARBA00023004"/>
    </source>
</evidence>
<evidence type="ECO:0000256" key="1">
    <source>
        <dbReference type="ARBA" id="ARBA00000929"/>
    </source>
</evidence>
<evidence type="ECO:0000259" key="14">
    <source>
        <dbReference type="Pfam" id="PF05683"/>
    </source>
</evidence>
<keyword evidence="11 12" id="KW-0456">Lyase</keyword>
<evidence type="ECO:0000256" key="4">
    <source>
        <dbReference type="ARBA" id="ARBA00008876"/>
    </source>
</evidence>
<dbReference type="Pfam" id="PF05683">
    <property type="entry name" value="Fumerase_C"/>
    <property type="match status" value="1"/>
</dbReference>
<dbReference type="Gene3D" id="3.20.130.10">
    <property type="entry name" value="Fe-S hydro-lyase, tartrate dehydratase beta-type, catalytic domain"/>
    <property type="match status" value="1"/>
</dbReference>
<dbReference type="InterPro" id="IPR051208">
    <property type="entry name" value="Class-I_Fumarase/Tartrate_DH"/>
</dbReference>
<evidence type="ECO:0000313" key="16">
    <source>
        <dbReference type="Proteomes" id="UP000318370"/>
    </source>
</evidence>
<comment type="catalytic activity">
    <reaction evidence="1 12">
        <text>(S)-malate = fumarate + H2O</text>
        <dbReference type="Rhea" id="RHEA:12460"/>
        <dbReference type="ChEBI" id="CHEBI:15377"/>
        <dbReference type="ChEBI" id="CHEBI:15589"/>
        <dbReference type="ChEBI" id="CHEBI:29806"/>
        <dbReference type="EC" id="4.2.1.2"/>
    </reaction>
</comment>
<dbReference type="PANTHER" id="PTHR30389:SF0">
    <property type="entry name" value="FUMARATE HYDRATASE CLASS I, AEROBIC"/>
    <property type="match status" value="1"/>
</dbReference>
<dbReference type="EMBL" id="CABGHF010000002">
    <property type="protein sequence ID" value="VUS38479.1"/>
    <property type="molecule type" value="Genomic_DNA"/>
</dbReference>
<comment type="similarity">
    <text evidence="4 12">Belongs to the class-I fumarase family.</text>
</comment>
<evidence type="ECO:0000256" key="7">
    <source>
        <dbReference type="ARBA" id="ARBA00022532"/>
    </source>
</evidence>
<dbReference type="EC" id="4.2.1.2" evidence="12"/>
<dbReference type="GO" id="GO:0051539">
    <property type="term" value="F:4 iron, 4 sulfur cluster binding"/>
    <property type="evidence" value="ECO:0007669"/>
    <property type="project" value="UniProtKB-UniRule"/>
</dbReference>
<evidence type="ECO:0000256" key="5">
    <source>
        <dbReference type="ARBA" id="ARBA00011738"/>
    </source>
</evidence>
<evidence type="ECO:0000256" key="10">
    <source>
        <dbReference type="ARBA" id="ARBA00023014"/>
    </source>
</evidence>
<keyword evidence="9 12" id="KW-0408">Iron</keyword>
<evidence type="ECO:0000256" key="6">
    <source>
        <dbReference type="ARBA" id="ARBA00022485"/>
    </source>
</evidence>
<keyword evidence="8 12" id="KW-0479">Metal-binding</keyword>
<comment type="function">
    <text evidence="12">Catalyzes the reversible hydration of fumarate to (S)-malate.</text>
</comment>
<dbReference type="Pfam" id="PF05681">
    <property type="entry name" value="Fumerase"/>
    <property type="match status" value="1"/>
</dbReference>
<keyword evidence="10 12" id="KW-0411">Iron-sulfur</keyword>
<dbReference type="PANTHER" id="PTHR30389">
    <property type="entry name" value="FUMARATE HYDRATASE-RELATED"/>
    <property type="match status" value="1"/>
</dbReference>
<dbReference type="GO" id="GO:0046872">
    <property type="term" value="F:metal ion binding"/>
    <property type="evidence" value="ECO:0007669"/>
    <property type="project" value="UniProtKB-UniRule"/>
</dbReference>
<comment type="cofactor">
    <cofactor evidence="2 12">
        <name>[4Fe-4S] cluster</name>
        <dbReference type="ChEBI" id="CHEBI:49883"/>
    </cofactor>
</comment>
<dbReference type="GO" id="GO:0006099">
    <property type="term" value="P:tricarboxylic acid cycle"/>
    <property type="evidence" value="ECO:0007669"/>
    <property type="project" value="UniProtKB-KW"/>
</dbReference>
<dbReference type="InterPro" id="IPR004646">
    <property type="entry name" value="Fe-S_hydro-lyase_TtdA-typ_cat"/>
</dbReference>
<evidence type="ECO:0000256" key="2">
    <source>
        <dbReference type="ARBA" id="ARBA00001966"/>
    </source>
</evidence>
<dbReference type="SUPFAM" id="SSF117457">
    <property type="entry name" value="FumA C-terminal domain-like"/>
    <property type="match status" value="1"/>
</dbReference>
<evidence type="ECO:0000256" key="8">
    <source>
        <dbReference type="ARBA" id="ARBA00022723"/>
    </source>
</evidence>
<evidence type="ECO:0000313" key="15">
    <source>
        <dbReference type="EMBL" id="VUS38479.1"/>
    </source>
</evidence>
<feature type="domain" description="Fe-S hydro-lyase tartrate dehydratase beta-type catalytic" evidence="14">
    <location>
        <begin position="345"/>
        <end position="550"/>
    </location>
</feature>
<dbReference type="NCBIfam" id="TIGR00723">
    <property type="entry name" value="ttdB_fumA_fumB"/>
    <property type="match status" value="1"/>
</dbReference>
<evidence type="ECO:0000259" key="13">
    <source>
        <dbReference type="Pfam" id="PF05681"/>
    </source>
</evidence>
<evidence type="ECO:0000256" key="3">
    <source>
        <dbReference type="ARBA" id="ARBA00004859"/>
    </source>
</evidence>
<dbReference type="GO" id="GO:0004333">
    <property type="term" value="F:fumarate hydratase activity"/>
    <property type="evidence" value="ECO:0007669"/>
    <property type="project" value="UniProtKB-UniRule"/>
</dbReference>
<sequence>MPLSGNNNVQVRCQMSKPFVWQELFVQSKDNTEYELLSNQYVKVTELDGEEVIKVAPEALTLLAQQAFYEASFFLRSGHLKQIASILRDPQASSNDKYVALQLLRNAEVSAKGVLPNCQDTGTATIVASKGQNVWTGYDDAEALSKGIYTTFQENNLRYSQNAPLDMYTEVNTQTNLPAQIDISATPGSEYRFLFVNKGGGSANKAALFQETKSILQPEKLTAFLIEKMKSLGTAACPPYHIAFVVGGLSADQALKVAKLASTKYYDNLPTSGNELGQAFRDTALETTLLNASREFGIGAQFGGKYFAHDIRVIRLPRHGGSCPIAMALSCSADRNIKAKINKHGIWLEKLEHNPGKFIPESCRVENSGQTVQLNLNRPLHEILRDMSTLPIGTRLSLSGPIVVARDIAHAKIKERLDNGEPMPEYMKNHIVYYAGPAKTPDNQACGSMGPTTGGRMDGYVDAFQAAGGSLIMLSKGNRSQQVTDACQKHRGFNLGSIGGAAALLTQQYIKSLHCLEYPELGMEAVWMMEVENLPAFVLVDDKGNNFFSQFERQHRCATCPAGH</sequence>
<dbReference type="Proteomes" id="UP000318370">
    <property type="component" value="Unassembled WGS sequence"/>
</dbReference>
<evidence type="ECO:0000256" key="11">
    <source>
        <dbReference type="ARBA" id="ARBA00023239"/>
    </source>
</evidence>
<keyword evidence="6 12" id="KW-0004">4Fe-4S</keyword>
<dbReference type="AlphaFoldDB" id="A0A564I1C2"/>
<dbReference type="InterPro" id="IPR011167">
    <property type="entry name" value="Fe_dep_fumarate_hydratase"/>
</dbReference>
<comment type="subunit">
    <text evidence="5 12">Homodimer.</text>
</comment>
<accession>A0A564I1C2</accession>
<keyword evidence="7" id="KW-0816">Tricarboxylic acid cycle</keyword>
<organism evidence="15 16">
    <name type="scientific">Klebsiella spallanzanii</name>
    <dbReference type="NCBI Taxonomy" id="2587528"/>
    <lineage>
        <taxon>Bacteria</taxon>
        <taxon>Pseudomonadati</taxon>
        <taxon>Pseudomonadota</taxon>
        <taxon>Gammaproteobacteria</taxon>
        <taxon>Enterobacterales</taxon>
        <taxon>Enterobacteriaceae</taxon>
        <taxon>Klebsiella/Raoultella group</taxon>
        <taxon>Klebsiella</taxon>
    </lineage>
</organism>
<reference evidence="15 16" key="1">
    <citation type="submission" date="2019-07" db="EMBL/GenBank/DDBJ databases">
        <authorList>
            <person name="Brisse S."/>
            <person name="Rodrigues C."/>
            <person name="Thorpe H."/>
        </authorList>
    </citation>
    <scope>NUCLEOTIDE SEQUENCE [LARGE SCALE GENOMIC DNA]</scope>
    <source>
        <strain evidence="15">SB6408</strain>
    </source>
</reference>
<protein>
    <recommendedName>
        <fullName evidence="12">Fumarate hydratase class I</fullName>
        <ecNumber evidence="12">4.2.1.2</ecNumber>
    </recommendedName>
</protein>
<dbReference type="PIRSF" id="PIRSF001394">
    <property type="entry name" value="Fe_dep_fumar_hy"/>
    <property type="match status" value="1"/>
</dbReference>
<comment type="pathway">
    <text evidence="3">Carbohydrate metabolism; tricarboxylic acid cycle; (S)-malate from fumarate: step 1/1.</text>
</comment>